<feature type="transmembrane region" description="Helical" evidence="2">
    <location>
        <begin position="29"/>
        <end position="54"/>
    </location>
</feature>
<reference evidence="3" key="1">
    <citation type="submission" date="2024-05" db="EMBL/GenBank/DDBJ databases">
        <title>Planctomycetes of the genus Singulisphaera possess chitinolytic capabilities.</title>
        <authorList>
            <person name="Ivanova A."/>
        </authorList>
    </citation>
    <scope>NUCLEOTIDE SEQUENCE</scope>
    <source>
        <strain evidence="3">Ch08T</strain>
    </source>
</reference>
<dbReference type="AlphaFoldDB" id="A0AAU7C9I0"/>
<feature type="transmembrane region" description="Helical" evidence="2">
    <location>
        <begin position="149"/>
        <end position="171"/>
    </location>
</feature>
<feature type="transmembrane region" description="Helical" evidence="2">
    <location>
        <begin position="574"/>
        <end position="596"/>
    </location>
</feature>
<evidence type="ECO:0000256" key="1">
    <source>
        <dbReference type="SAM" id="MobiDB-lite"/>
    </source>
</evidence>
<feature type="transmembrane region" description="Helical" evidence="2">
    <location>
        <begin position="497"/>
        <end position="521"/>
    </location>
</feature>
<keyword evidence="2" id="KW-0812">Transmembrane</keyword>
<feature type="transmembrane region" description="Helical" evidence="2">
    <location>
        <begin position="66"/>
        <end position="87"/>
    </location>
</feature>
<keyword evidence="2" id="KW-0472">Membrane</keyword>
<keyword evidence="2" id="KW-1133">Transmembrane helix</keyword>
<evidence type="ECO:0008006" key="4">
    <source>
        <dbReference type="Google" id="ProtNLM"/>
    </source>
</evidence>
<protein>
    <recommendedName>
        <fullName evidence="4">ABC transporter permease</fullName>
    </recommendedName>
</protein>
<dbReference type="EMBL" id="CP155447">
    <property type="protein sequence ID" value="XBH01773.1"/>
    <property type="molecule type" value="Genomic_DNA"/>
</dbReference>
<feature type="transmembrane region" description="Helical" evidence="2">
    <location>
        <begin position="414"/>
        <end position="432"/>
    </location>
</feature>
<evidence type="ECO:0000256" key="2">
    <source>
        <dbReference type="SAM" id="Phobius"/>
    </source>
</evidence>
<proteinExistence type="predicted"/>
<feature type="region of interest" description="Disordered" evidence="1">
    <location>
        <begin position="326"/>
        <end position="347"/>
    </location>
</feature>
<evidence type="ECO:0000313" key="3">
    <source>
        <dbReference type="EMBL" id="XBH01773.1"/>
    </source>
</evidence>
<sequence length="616" mass="68522">MNWQHLQAFVWLRWRLLANEYRRAGALNALVMMVVMIGALVTAIPAFITCFIFGTYLIPRATPIQLLYAWDGVIVAFLITWSVGLLMELQRSDPLSLSKFLHLPVSANGAFLINYLSSLMRLSLILFAPVMFGFSLALVYVKGISLLPVLPLLAAFLLMITALTYQFQGWLASLMSNPRRRRAVIMTATTLFILFFQLPNLINLLSPWGVQQQANRSADLSKELGKLDRSFKAKEFEAQEYLARQVDVLKKHKLANEQFSRESKDLGEKTARLLNMVLPVGWLPLGVMSAAEGRVLPSILGLLGMTLIGAVSLWRAYRTTISLYQGEPTNRKGRPAPEPTTAPLGSTRERGPLLLEARLPGLTEPVSAIALGGFRSLLRSPEAKMVLLTPLITGVIFGSMLWNQRHATPEPFRPLIAIGGMLFVLLGMLQLAGNQFGFDRDGFRVFVLSAAPRRDILFGKNLAFAPITLGMSAILLVAVQVLCPMRWDHFLAIVPQFISMFLLFCLFTNLLSIYTPIYIAAGSLKPSSPKLSIVLLQLLMFMVFFPLTQAPTLLPLGAEALSKFLGWTQNAPVFLVLALAECAVVILFYRVALGWLGRLFQTREQLILETVTNRAR</sequence>
<feature type="transmembrane region" description="Helical" evidence="2">
    <location>
        <begin position="295"/>
        <end position="314"/>
    </location>
</feature>
<feature type="transmembrane region" description="Helical" evidence="2">
    <location>
        <begin position="533"/>
        <end position="554"/>
    </location>
</feature>
<name>A0AAU7C9I0_9BACT</name>
<organism evidence="3">
    <name type="scientific">Singulisphaera sp. Ch08</name>
    <dbReference type="NCBI Taxonomy" id="3120278"/>
    <lineage>
        <taxon>Bacteria</taxon>
        <taxon>Pseudomonadati</taxon>
        <taxon>Planctomycetota</taxon>
        <taxon>Planctomycetia</taxon>
        <taxon>Isosphaerales</taxon>
        <taxon>Isosphaeraceae</taxon>
        <taxon>Singulisphaera</taxon>
    </lineage>
</organism>
<feature type="transmembrane region" description="Helical" evidence="2">
    <location>
        <begin position="462"/>
        <end position="482"/>
    </location>
</feature>
<feature type="transmembrane region" description="Helical" evidence="2">
    <location>
        <begin position="124"/>
        <end position="143"/>
    </location>
</feature>
<feature type="transmembrane region" description="Helical" evidence="2">
    <location>
        <begin position="385"/>
        <end position="402"/>
    </location>
</feature>
<gene>
    <name evidence="3" type="ORF">V5E97_25940</name>
</gene>
<accession>A0AAU7C9I0</accession>
<dbReference type="RefSeq" id="WP_406694518.1">
    <property type="nucleotide sequence ID" value="NZ_CP155447.1"/>
</dbReference>
<feature type="transmembrane region" description="Helical" evidence="2">
    <location>
        <begin position="183"/>
        <end position="202"/>
    </location>
</feature>